<dbReference type="GO" id="GO:0000384">
    <property type="term" value="F:first spliceosomal transesterification activity"/>
    <property type="evidence" value="ECO:0007669"/>
    <property type="project" value="EnsemblFungi"/>
</dbReference>
<organism evidence="4 5">
    <name type="scientific">Tetrapisispora phaffii (strain ATCC 24235 / CBS 4417 / NBRC 1672 / NRRL Y-8282 / UCD 70-5)</name>
    <name type="common">Yeast</name>
    <name type="synonym">Fabospora phaffii</name>
    <dbReference type="NCBI Taxonomy" id="1071381"/>
    <lineage>
        <taxon>Eukaryota</taxon>
        <taxon>Fungi</taxon>
        <taxon>Dikarya</taxon>
        <taxon>Ascomycota</taxon>
        <taxon>Saccharomycotina</taxon>
        <taxon>Saccharomycetes</taxon>
        <taxon>Saccharomycetales</taxon>
        <taxon>Saccharomycetaceae</taxon>
        <taxon>Tetrapisispora</taxon>
    </lineage>
</organism>
<evidence type="ECO:0000313" key="4">
    <source>
        <dbReference type="EMBL" id="CCE62544.1"/>
    </source>
</evidence>
<dbReference type="eggNOG" id="KOG0126">
    <property type="taxonomic scope" value="Eukaryota"/>
</dbReference>
<dbReference type="OrthoDB" id="2573941at2759"/>
<gene>
    <name evidence="4" type="primary">TPHA0C03940</name>
    <name evidence="4" type="ordered locus">TPHA_0C03940</name>
</gene>
<dbReference type="Gene3D" id="3.30.70.330">
    <property type="match status" value="1"/>
</dbReference>
<dbReference type="EMBL" id="HE612858">
    <property type="protein sequence ID" value="CCE62544.1"/>
    <property type="molecule type" value="Genomic_DNA"/>
</dbReference>
<dbReference type="STRING" id="1071381.G8BQN2"/>
<dbReference type="KEGG" id="tpf:TPHA_0C03940"/>
<feature type="domain" description="RRM" evidence="3">
    <location>
        <begin position="34"/>
        <end position="112"/>
    </location>
</feature>
<dbReference type="InterPro" id="IPR012677">
    <property type="entry name" value="Nucleotide-bd_a/b_plait_sf"/>
</dbReference>
<dbReference type="InterPro" id="IPR035979">
    <property type="entry name" value="RBD_domain_sf"/>
</dbReference>
<dbReference type="Pfam" id="PF00076">
    <property type="entry name" value="RRM_1"/>
    <property type="match status" value="1"/>
</dbReference>
<name>G8BQN2_TETPH</name>
<dbReference type="GeneID" id="11533822"/>
<proteinExistence type="predicted"/>
<dbReference type="AlphaFoldDB" id="G8BQN2"/>
<protein>
    <recommendedName>
        <fullName evidence="3">RRM domain-containing protein</fullName>
    </recommendedName>
</protein>
<keyword evidence="1 2" id="KW-0694">RNA-binding</keyword>
<dbReference type="InterPro" id="IPR051847">
    <property type="entry name" value="RNA_proc/Spliceosome_comp"/>
</dbReference>
<dbReference type="SUPFAM" id="SSF54928">
    <property type="entry name" value="RNA-binding domain, RBD"/>
    <property type="match status" value="1"/>
</dbReference>
<dbReference type="GO" id="GO:0000245">
    <property type="term" value="P:spliceosomal complex assembly"/>
    <property type="evidence" value="ECO:0007669"/>
    <property type="project" value="EnsemblFungi"/>
</dbReference>
<dbReference type="OMA" id="CAPKPQI"/>
<evidence type="ECO:0000256" key="2">
    <source>
        <dbReference type="PROSITE-ProRule" id="PRU00176"/>
    </source>
</evidence>
<accession>G8BQN2</accession>
<dbReference type="CDD" id="cd12411">
    <property type="entry name" value="RRM_ist3_like"/>
    <property type="match status" value="1"/>
</dbReference>
<dbReference type="PANTHER" id="PTHR45880:SF1">
    <property type="entry name" value="RNA-BINDING MOTIF PROTEIN, X-LINKED 2"/>
    <property type="match status" value="1"/>
</dbReference>
<dbReference type="GO" id="GO:0051237">
    <property type="term" value="P:maintenance of RNA location"/>
    <property type="evidence" value="ECO:0007669"/>
    <property type="project" value="EnsemblFungi"/>
</dbReference>
<dbReference type="Proteomes" id="UP000005666">
    <property type="component" value="Chromosome 3"/>
</dbReference>
<dbReference type="RefSeq" id="XP_003684978.1">
    <property type="nucleotide sequence ID" value="XM_003684930.1"/>
</dbReference>
<dbReference type="HOGENOM" id="CLU_045495_5_0_1"/>
<dbReference type="GO" id="GO:0005686">
    <property type="term" value="C:U2 snRNP"/>
    <property type="evidence" value="ECO:0007669"/>
    <property type="project" value="EnsemblFungi"/>
</dbReference>
<dbReference type="SMART" id="SM00360">
    <property type="entry name" value="RRM"/>
    <property type="match status" value="1"/>
</dbReference>
<dbReference type="GO" id="GO:0006406">
    <property type="term" value="P:mRNA export from nucleus"/>
    <property type="evidence" value="ECO:0007669"/>
    <property type="project" value="EnsemblFungi"/>
</dbReference>
<dbReference type="InterPro" id="IPR045844">
    <property type="entry name" value="RRM_Ist3-like"/>
</dbReference>
<dbReference type="PROSITE" id="PS50102">
    <property type="entry name" value="RRM"/>
    <property type="match status" value="1"/>
</dbReference>
<dbReference type="GO" id="GO:0071011">
    <property type="term" value="C:precatalytic spliceosome"/>
    <property type="evidence" value="ECO:0007669"/>
    <property type="project" value="TreeGrafter"/>
</dbReference>
<dbReference type="GO" id="GO:0000974">
    <property type="term" value="C:Prp19 complex"/>
    <property type="evidence" value="ECO:0007669"/>
    <property type="project" value="EnsemblFungi"/>
</dbReference>
<evidence type="ECO:0000259" key="3">
    <source>
        <dbReference type="PROSITE" id="PS50102"/>
    </source>
</evidence>
<sequence>MNKIKSINAINASELNSGILDASLSWHDEYRDQAYVYIGGLNKELTEHDILTIFSQFGVPTDIKLVRDKETSESKGFAYLKYEDQRSCVLAIDNLNGSKIAGRNIVVDHVFYEYRDDDLEYRNAVKSELERNDKVNTDKLSITEN</sequence>
<keyword evidence="5" id="KW-1185">Reference proteome</keyword>
<dbReference type="GO" id="GO:0070274">
    <property type="term" value="C:RES complex"/>
    <property type="evidence" value="ECO:0007669"/>
    <property type="project" value="EnsemblFungi"/>
</dbReference>
<dbReference type="GO" id="GO:0071013">
    <property type="term" value="C:catalytic step 2 spliceosome"/>
    <property type="evidence" value="ECO:0007669"/>
    <property type="project" value="TreeGrafter"/>
</dbReference>
<reference evidence="4 5" key="1">
    <citation type="journal article" date="2011" name="Proc. Natl. Acad. Sci. U.S.A.">
        <title>Evolutionary erosion of yeast sex chromosomes by mating-type switching accidents.</title>
        <authorList>
            <person name="Gordon J.L."/>
            <person name="Armisen D."/>
            <person name="Proux-Wera E."/>
            <person name="Oheigeartaigh S.S."/>
            <person name="Byrne K.P."/>
            <person name="Wolfe K.H."/>
        </authorList>
    </citation>
    <scope>NUCLEOTIDE SEQUENCE [LARGE SCALE GENOMIC DNA]</scope>
    <source>
        <strain evidence="5">ATCC 24235 / CBS 4417 / NBRC 1672 / NRRL Y-8282 / UCD 70-5</strain>
    </source>
</reference>
<evidence type="ECO:0000313" key="5">
    <source>
        <dbReference type="Proteomes" id="UP000005666"/>
    </source>
</evidence>
<dbReference type="InterPro" id="IPR000504">
    <property type="entry name" value="RRM_dom"/>
</dbReference>
<dbReference type="GO" id="GO:0003723">
    <property type="term" value="F:RNA binding"/>
    <property type="evidence" value="ECO:0007669"/>
    <property type="project" value="UniProtKB-UniRule"/>
</dbReference>
<evidence type="ECO:0000256" key="1">
    <source>
        <dbReference type="ARBA" id="ARBA00022884"/>
    </source>
</evidence>
<dbReference type="PANTHER" id="PTHR45880">
    <property type="entry name" value="RNA-BINDING MOTIF PROTEIN, X-LINKED 2"/>
    <property type="match status" value="1"/>
</dbReference>
<dbReference type="GO" id="GO:0000349">
    <property type="term" value="P:generation of catalytic spliceosome for first transesterification step"/>
    <property type="evidence" value="ECO:0007669"/>
    <property type="project" value="EnsemblFungi"/>
</dbReference>